<dbReference type="RefSeq" id="WP_106647246.1">
    <property type="nucleotide sequence ID" value="NZ_BMGO01000001.1"/>
</dbReference>
<gene>
    <name evidence="2" type="ORF">CW740_09340</name>
</gene>
<name>A0A2K9AP86_9GAMM</name>
<evidence type="ECO:0000313" key="3">
    <source>
        <dbReference type="Proteomes" id="UP000232693"/>
    </source>
</evidence>
<dbReference type="CDD" id="cd15482">
    <property type="entry name" value="Sialidase_non-viral"/>
    <property type="match status" value="1"/>
</dbReference>
<feature type="domain" description="Photosynthesis system II assembly factor Ycf48/Hcf136-like" evidence="1">
    <location>
        <begin position="68"/>
        <end position="114"/>
    </location>
</feature>
<dbReference type="Proteomes" id="UP000232693">
    <property type="component" value="Chromosome"/>
</dbReference>
<dbReference type="InterPro" id="IPR036278">
    <property type="entry name" value="Sialidase_sf"/>
</dbReference>
<protein>
    <recommendedName>
        <fullName evidence="1">Photosynthesis system II assembly factor Ycf48/Hcf136-like domain-containing protein</fullName>
    </recommendedName>
</protein>
<sequence length="335" mass="37082">MKAIIKYAFPLVLLFTGIQVSSSAETEPALIADKAVKSLLLDIEMLESGRLVTVGERGHILLSDDQGIEWRQVPVPTREQLTAVDFLDDKRGIAVGFSQTILMTNDGGESWQLTHNEESFEQPALFDVQFITNEKIVAVGSYGLYLESNDGGENWESREIEGLADYYGFFSHFYSIQKITDDYWVMAGEKFIDGVDEDGFETSSALAAETRDGGETWQKLPTPYDGSFFGIEVDDKGYLYVYGLRGNLYISKDAGQSWQGQFLSTASGFHDMAILDENRWVLVGTGGALVYKTLTSTDIKKRKDLKGRAAVVAVDEDTLVVVGDGGIERLNLSQQ</sequence>
<organism evidence="2 3">
    <name type="scientific">Kangiella profundi</name>
    <dbReference type="NCBI Taxonomy" id="1561924"/>
    <lineage>
        <taxon>Bacteria</taxon>
        <taxon>Pseudomonadati</taxon>
        <taxon>Pseudomonadota</taxon>
        <taxon>Gammaproteobacteria</taxon>
        <taxon>Kangiellales</taxon>
        <taxon>Kangiellaceae</taxon>
        <taxon>Kangiella</taxon>
    </lineage>
</organism>
<dbReference type="InterPro" id="IPR015943">
    <property type="entry name" value="WD40/YVTN_repeat-like_dom_sf"/>
</dbReference>
<dbReference type="Gene3D" id="2.130.10.10">
    <property type="entry name" value="YVTN repeat-like/Quinoprotein amine dehydrogenase"/>
    <property type="match status" value="1"/>
</dbReference>
<keyword evidence="3" id="KW-1185">Reference proteome</keyword>
<dbReference type="PANTHER" id="PTHR47199">
    <property type="entry name" value="PHOTOSYSTEM II STABILITY/ASSEMBLY FACTOR HCF136, CHLOROPLASTIC"/>
    <property type="match status" value="1"/>
</dbReference>
<dbReference type="EMBL" id="CP025120">
    <property type="protein sequence ID" value="AUD79432.1"/>
    <property type="molecule type" value="Genomic_DNA"/>
</dbReference>
<evidence type="ECO:0000313" key="2">
    <source>
        <dbReference type="EMBL" id="AUD79432.1"/>
    </source>
</evidence>
<evidence type="ECO:0000259" key="1">
    <source>
        <dbReference type="Pfam" id="PF14870"/>
    </source>
</evidence>
<dbReference type="SUPFAM" id="SSF50939">
    <property type="entry name" value="Sialidases"/>
    <property type="match status" value="1"/>
</dbReference>
<proteinExistence type="predicted"/>
<dbReference type="InterPro" id="IPR028203">
    <property type="entry name" value="PSII_CF48-like_dom"/>
</dbReference>
<dbReference type="AlphaFoldDB" id="A0A2K9AP86"/>
<reference evidence="2 3" key="1">
    <citation type="submission" date="2017-12" db="EMBL/GenBank/DDBJ databases">
        <title>Kangiella profundi FT102 completed genome.</title>
        <authorList>
            <person name="Xu J."/>
            <person name="Wang J."/>
            <person name="Lu Y."/>
        </authorList>
    </citation>
    <scope>NUCLEOTIDE SEQUENCE [LARGE SCALE GENOMIC DNA]</scope>
    <source>
        <strain evidence="2 3">FT102</strain>
    </source>
</reference>
<dbReference type="Pfam" id="PF14870">
    <property type="entry name" value="PSII_BNR"/>
    <property type="match status" value="1"/>
</dbReference>
<dbReference type="KEGG" id="kpd:CW740_09340"/>
<accession>A0A2K9AP86</accession>
<dbReference type="OrthoDB" id="9813892at2"/>
<dbReference type="PANTHER" id="PTHR47199:SF2">
    <property type="entry name" value="PHOTOSYSTEM II STABILITY_ASSEMBLY FACTOR HCF136, CHLOROPLASTIC"/>
    <property type="match status" value="1"/>
</dbReference>